<evidence type="ECO:0000256" key="6">
    <source>
        <dbReference type="ARBA" id="ARBA00023242"/>
    </source>
</evidence>
<evidence type="ECO:0000256" key="2">
    <source>
        <dbReference type="ARBA" id="ARBA00005510"/>
    </source>
</evidence>
<evidence type="ECO:0000256" key="4">
    <source>
        <dbReference type="ARBA" id="ARBA00023125"/>
    </source>
</evidence>
<protein>
    <recommendedName>
        <fullName evidence="8">BHLH domain-containing protein</fullName>
    </recommendedName>
</protein>
<name>A0A8T0Q0H3_PANVG</name>
<keyword evidence="4" id="KW-0238">DNA-binding</keyword>
<accession>A0A8T0Q0H3</accession>
<keyword evidence="3" id="KW-0805">Transcription regulation</keyword>
<dbReference type="Proteomes" id="UP000823388">
    <property type="component" value="Chromosome 7N"/>
</dbReference>
<gene>
    <name evidence="9" type="ORF">PVAP13_7NG313800</name>
</gene>
<feature type="compositionally biased region" description="Basic and acidic residues" evidence="7">
    <location>
        <begin position="82"/>
        <end position="91"/>
    </location>
</feature>
<dbReference type="GO" id="GO:0046983">
    <property type="term" value="F:protein dimerization activity"/>
    <property type="evidence" value="ECO:0007669"/>
    <property type="project" value="InterPro"/>
</dbReference>
<feature type="compositionally biased region" description="Basic and acidic residues" evidence="7">
    <location>
        <begin position="157"/>
        <end position="175"/>
    </location>
</feature>
<feature type="region of interest" description="Disordered" evidence="7">
    <location>
        <begin position="55"/>
        <end position="91"/>
    </location>
</feature>
<comment type="subcellular location">
    <subcellularLocation>
        <location evidence="1">Nucleus</location>
    </subcellularLocation>
</comment>
<keyword evidence="5" id="KW-0804">Transcription</keyword>
<evidence type="ECO:0000259" key="8">
    <source>
        <dbReference type="PROSITE" id="PS50888"/>
    </source>
</evidence>
<evidence type="ECO:0000256" key="1">
    <source>
        <dbReference type="ARBA" id="ARBA00004123"/>
    </source>
</evidence>
<comment type="similarity">
    <text evidence="2">Belongs to the bHLH protein family.</text>
</comment>
<dbReference type="PROSITE" id="PS50888">
    <property type="entry name" value="BHLH"/>
    <property type="match status" value="1"/>
</dbReference>
<evidence type="ECO:0000313" key="10">
    <source>
        <dbReference type="Proteomes" id="UP000823388"/>
    </source>
</evidence>
<dbReference type="Pfam" id="PF00010">
    <property type="entry name" value="HLH"/>
    <property type="match status" value="1"/>
</dbReference>
<feature type="region of interest" description="Disordered" evidence="7">
    <location>
        <begin position="156"/>
        <end position="188"/>
    </location>
</feature>
<dbReference type="Gene3D" id="4.10.280.10">
    <property type="entry name" value="Helix-loop-helix DNA-binding domain"/>
    <property type="match status" value="1"/>
</dbReference>
<dbReference type="InterPro" id="IPR011598">
    <property type="entry name" value="bHLH_dom"/>
</dbReference>
<feature type="compositionally biased region" description="Basic residues" evidence="7">
    <location>
        <begin position="70"/>
        <end position="80"/>
    </location>
</feature>
<organism evidence="9 10">
    <name type="scientific">Panicum virgatum</name>
    <name type="common">Blackwell switchgrass</name>
    <dbReference type="NCBI Taxonomy" id="38727"/>
    <lineage>
        <taxon>Eukaryota</taxon>
        <taxon>Viridiplantae</taxon>
        <taxon>Streptophyta</taxon>
        <taxon>Embryophyta</taxon>
        <taxon>Tracheophyta</taxon>
        <taxon>Spermatophyta</taxon>
        <taxon>Magnoliopsida</taxon>
        <taxon>Liliopsida</taxon>
        <taxon>Poales</taxon>
        <taxon>Poaceae</taxon>
        <taxon>PACMAD clade</taxon>
        <taxon>Panicoideae</taxon>
        <taxon>Panicodae</taxon>
        <taxon>Paniceae</taxon>
        <taxon>Panicinae</taxon>
        <taxon>Panicum</taxon>
        <taxon>Panicum sect. Hiantes</taxon>
    </lineage>
</organism>
<dbReference type="PANTHER" id="PTHR11969:SF94">
    <property type="entry name" value="BHLH DOMAIN-CONTAINING PROTEIN"/>
    <property type="match status" value="1"/>
</dbReference>
<sequence>MLQTPIDMTLEALCAPSTSSDVLVYDTFNAAAVSRAAASPGSFLFGNAPVVEPFPAPADAEGANRVQQQGRRKRRRRQRTVKNAEDAESQRMTHIAVERNRRRQMNEYLAVLRSLMPESYVHRSDQASIVSGAIDFVKELEQQLQSLEAQKMALLQRRGDTASERGAPRAPDRGEAATNSSASVTGEDAAERAPFARFFRYPQYAWRHAPAREDGGAGAEEASRASAVADVEVGVVVDAHASLRVMARRRPGQLLKMVAGMQALGLAVLHLNVTAAPGGLALYTLNLKVEEACGLTTAEDIAAAAHHVLCIIDAEAAAAAAARSRRGAAGTLFGTCPRPLHRRGLPEHGTNCGCSSSA</sequence>
<dbReference type="PANTHER" id="PTHR11969">
    <property type="entry name" value="MAX DIMERIZATION, MAD"/>
    <property type="match status" value="1"/>
</dbReference>
<feature type="domain" description="BHLH" evidence="8">
    <location>
        <begin position="89"/>
        <end position="140"/>
    </location>
</feature>
<evidence type="ECO:0000256" key="3">
    <source>
        <dbReference type="ARBA" id="ARBA00023015"/>
    </source>
</evidence>
<evidence type="ECO:0000313" key="9">
    <source>
        <dbReference type="EMBL" id="KAG2568377.1"/>
    </source>
</evidence>
<comment type="caution">
    <text evidence="9">The sequence shown here is derived from an EMBL/GenBank/DDBJ whole genome shotgun (WGS) entry which is preliminary data.</text>
</comment>
<dbReference type="EMBL" id="CM029050">
    <property type="protein sequence ID" value="KAG2568377.1"/>
    <property type="molecule type" value="Genomic_DNA"/>
</dbReference>
<dbReference type="GO" id="GO:0000981">
    <property type="term" value="F:DNA-binding transcription factor activity, RNA polymerase II-specific"/>
    <property type="evidence" value="ECO:0007669"/>
    <property type="project" value="TreeGrafter"/>
</dbReference>
<keyword evidence="6" id="KW-0539">Nucleus</keyword>
<evidence type="ECO:0000256" key="7">
    <source>
        <dbReference type="SAM" id="MobiDB-lite"/>
    </source>
</evidence>
<evidence type="ECO:0000256" key="5">
    <source>
        <dbReference type="ARBA" id="ARBA00023163"/>
    </source>
</evidence>
<dbReference type="GO" id="GO:0000978">
    <property type="term" value="F:RNA polymerase II cis-regulatory region sequence-specific DNA binding"/>
    <property type="evidence" value="ECO:0007669"/>
    <property type="project" value="TreeGrafter"/>
</dbReference>
<dbReference type="InterPro" id="IPR036638">
    <property type="entry name" value="HLH_DNA-bd_sf"/>
</dbReference>
<dbReference type="SMART" id="SM00353">
    <property type="entry name" value="HLH"/>
    <property type="match status" value="1"/>
</dbReference>
<dbReference type="AlphaFoldDB" id="A0A8T0Q0H3"/>
<proteinExistence type="inferred from homology"/>
<dbReference type="SUPFAM" id="SSF47459">
    <property type="entry name" value="HLH, helix-loop-helix DNA-binding domain"/>
    <property type="match status" value="1"/>
</dbReference>
<dbReference type="CDD" id="cd11448">
    <property type="entry name" value="bHLH_AtFAMA_like"/>
    <property type="match status" value="1"/>
</dbReference>
<reference evidence="9" key="1">
    <citation type="submission" date="2020-05" db="EMBL/GenBank/DDBJ databases">
        <title>WGS assembly of Panicum virgatum.</title>
        <authorList>
            <person name="Lovell J.T."/>
            <person name="Jenkins J."/>
            <person name="Shu S."/>
            <person name="Juenger T.E."/>
            <person name="Schmutz J."/>
        </authorList>
    </citation>
    <scope>NUCLEOTIDE SEQUENCE</scope>
    <source>
        <strain evidence="9">AP13</strain>
    </source>
</reference>
<dbReference type="GO" id="GO:0005634">
    <property type="term" value="C:nucleus"/>
    <property type="evidence" value="ECO:0007669"/>
    <property type="project" value="UniProtKB-SubCell"/>
</dbReference>
<keyword evidence="10" id="KW-1185">Reference proteome</keyword>